<feature type="region of interest" description="Disordered" evidence="3">
    <location>
        <begin position="268"/>
        <end position="316"/>
    </location>
</feature>
<dbReference type="SUPFAM" id="SSF52266">
    <property type="entry name" value="SGNH hydrolase"/>
    <property type="match status" value="1"/>
</dbReference>
<name>A0A2S3H4B3_9POAL</name>
<evidence type="ECO:0000256" key="1">
    <source>
        <dbReference type="ARBA" id="ARBA00008668"/>
    </source>
</evidence>
<dbReference type="EMBL" id="CM008047">
    <property type="protein sequence ID" value="PAN15114.1"/>
    <property type="molecule type" value="Genomic_DNA"/>
</dbReference>
<evidence type="ECO:0000256" key="2">
    <source>
        <dbReference type="ARBA" id="ARBA00023180"/>
    </source>
</evidence>
<keyword evidence="2" id="KW-0325">Glycoprotein</keyword>
<feature type="compositionally biased region" description="Low complexity" evidence="3">
    <location>
        <begin position="294"/>
        <end position="316"/>
    </location>
</feature>
<gene>
    <name evidence="4" type="ORF">PAHAL_2G465700</name>
</gene>
<dbReference type="InterPro" id="IPR001087">
    <property type="entry name" value="GDSL"/>
</dbReference>
<organism evidence="4">
    <name type="scientific">Panicum hallii</name>
    <dbReference type="NCBI Taxonomy" id="206008"/>
    <lineage>
        <taxon>Eukaryota</taxon>
        <taxon>Viridiplantae</taxon>
        <taxon>Streptophyta</taxon>
        <taxon>Embryophyta</taxon>
        <taxon>Tracheophyta</taxon>
        <taxon>Spermatophyta</taxon>
        <taxon>Magnoliopsida</taxon>
        <taxon>Liliopsida</taxon>
        <taxon>Poales</taxon>
        <taxon>Poaceae</taxon>
        <taxon>PACMAD clade</taxon>
        <taxon>Panicoideae</taxon>
        <taxon>Panicodae</taxon>
        <taxon>Paniceae</taxon>
        <taxon>Panicinae</taxon>
        <taxon>Panicum</taxon>
        <taxon>Panicum sect. Panicum</taxon>
    </lineage>
</organism>
<evidence type="ECO:0000313" key="4">
    <source>
        <dbReference type="EMBL" id="PAN15114.1"/>
    </source>
</evidence>
<protein>
    <recommendedName>
        <fullName evidence="5">SGNH hydrolase-type esterase domain-containing protein</fullName>
    </recommendedName>
</protein>
<dbReference type="GO" id="GO:0016788">
    <property type="term" value="F:hydrolase activity, acting on ester bonds"/>
    <property type="evidence" value="ECO:0007669"/>
    <property type="project" value="InterPro"/>
</dbReference>
<dbReference type="Proteomes" id="UP000243499">
    <property type="component" value="Chromosome 2"/>
</dbReference>
<dbReference type="Gene3D" id="3.40.50.1110">
    <property type="entry name" value="SGNH hydrolase"/>
    <property type="match status" value="1"/>
</dbReference>
<evidence type="ECO:0000256" key="3">
    <source>
        <dbReference type="SAM" id="MobiDB-lite"/>
    </source>
</evidence>
<evidence type="ECO:0008006" key="5">
    <source>
        <dbReference type="Google" id="ProtNLM"/>
    </source>
</evidence>
<dbReference type="PROSITE" id="PS51257">
    <property type="entry name" value="PROKAR_LIPOPROTEIN"/>
    <property type="match status" value="1"/>
</dbReference>
<dbReference type="PANTHER" id="PTHR22835:SF554">
    <property type="entry name" value="GDSL ESTERASE_LIPASE"/>
    <property type="match status" value="1"/>
</dbReference>
<reference evidence="4" key="1">
    <citation type="submission" date="2018-04" db="EMBL/GenBank/DDBJ databases">
        <title>WGS assembly of Panicum hallii.</title>
        <authorList>
            <person name="Lovell J."/>
            <person name="Jenkins J."/>
            <person name="Lowry D."/>
            <person name="Mamidi S."/>
            <person name="Sreedasyam A."/>
            <person name="Weng X."/>
            <person name="Barry K."/>
            <person name="Bonette J."/>
            <person name="Campitelli B."/>
            <person name="Daum C."/>
            <person name="Gordon S."/>
            <person name="Gould B."/>
            <person name="Lipzen A."/>
            <person name="Macqueen A."/>
            <person name="Palacio-Mejia J."/>
            <person name="Plott C."/>
            <person name="Shakirov E."/>
            <person name="Shu S."/>
            <person name="Yoshinaga Y."/>
            <person name="Zane M."/>
            <person name="Rokhsar D."/>
            <person name="Grimwood J."/>
            <person name="Schmutz J."/>
            <person name="Juenger T."/>
        </authorList>
    </citation>
    <scope>NUCLEOTIDE SEQUENCE [LARGE SCALE GENOMIC DNA]</scope>
    <source>
        <strain evidence="4">FIL2</strain>
    </source>
</reference>
<dbReference type="Gramene" id="PAN15114">
    <property type="protein sequence ID" value="PAN15114"/>
    <property type="gene ID" value="PAHAL_2G465700"/>
</dbReference>
<sequence>MATAASRVLVAVQVLVAACAVLGGGGCFTRLFSFGDSITDNGNWMRYARSPGAVARPPYGETFFRRPNGRFCDGRIIIDHIADALGIPFLTPYLAGNASEDYAHGANFAVGGATALGHDYFRGKKLDARFTPYSLHWQMRWLKKVLRMLSPEQGPAWSDLMASSLFLVGEIGGNDYNQALFQGRSVDEVKTYVPDVVAGISASVTELIGLGAKTVVVPGNFPIGCNPGYLAKFQTKNTAQYDSMGCLRWPNDLTKLHNRELRVELAELGRRHPASPSSTPTTTPPPWTSPPTPASTGSAASRWCRAAAAGAPTTPT</sequence>
<proteinExistence type="inferred from homology"/>
<dbReference type="Pfam" id="PF00657">
    <property type="entry name" value="Lipase_GDSL"/>
    <property type="match status" value="1"/>
</dbReference>
<feature type="compositionally biased region" description="Pro residues" evidence="3">
    <location>
        <begin position="282"/>
        <end position="293"/>
    </location>
</feature>
<accession>A0A2S3H4B3</accession>
<dbReference type="InterPro" id="IPR036514">
    <property type="entry name" value="SGNH_hydro_sf"/>
</dbReference>
<dbReference type="PANTHER" id="PTHR22835">
    <property type="entry name" value="ZINC FINGER FYVE DOMAIN CONTAINING PROTEIN"/>
    <property type="match status" value="1"/>
</dbReference>
<dbReference type="AlphaFoldDB" id="A0A2S3H4B3"/>
<comment type="similarity">
    <text evidence="1">Belongs to the 'GDSL' lipolytic enzyme family.</text>
</comment>